<reference evidence="11" key="3">
    <citation type="submission" date="2025-09" db="UniProtKB">
        <authorList>
            <consortium name="Ensembl"/>
        </authorList>
    </citation>
    <scope>IDENTIFICATION</scope>
</reference>
<proteinExistence type="inferred from homology"/>
<reference evidence="11" key="2">
    <citation type="submission" date="2025-08" db="UniProtKB">
        <authorList>
            <consortium name="Ensembl"/>
        </authorList>
    </citation>
    <scope>IDENTIFICATION</scope>
</reference>
<dbReference type="SUPFAM" id="SSF53448">
    <property type="entry name" value="Nucleotide-diphospho-sugar transferases"/>
    <property type="match status" value="1"/>
</dbReference>
<comment type="subcellular location">
    <subcellularLocation>
        <location evidence="1 10">Golgi apparatus membrane</location>
        <topology evidence="1 10">Single-pass type II membrane protein</topology>
    </subcellularLocation>
</comment>
<keyword evidence="7" id="KW-1133">Transmembrane helix</keyword>
<evidence type="ECO:0000256" key="5">
    <source>
        <dbReference type="ARBA" id="ARBA00022692"/>
    </source>
</evidence>
<keyword evidence="9" id="KW-0472">Membrane</keyword>
<dbReference type="PANTHER" id="PTHR11214">
    <property type="entry name" value="BETA-1,3-N-ACETYLGLUCOSAMINYLTRANSFERASE"/>
    <property type="match status" value="1"/>
</dbReference>
<protein>
    <recommendedName>
        <fullName evidence="10">Hexosyltransferase</fullName>
        <ecNumber evidence="10">2.4.1.-</ecNumber>
    </recommendedName>
</protein>
<keyword evidence="8 10" id="KW-0333">Golgi apparatus</keyword>
<keyword evidence="3 10" id="KW-0328">Glycosyltransferase</keyword>
<dbReference type="GO" id="GO:0016757">
    <property type="term" value="F:glycosyltransferase activity"/>
    <property type="evidence" value="ECO:0000318"/>
    <property type="project" value="GO_Central"/>
</dbReference>
<dbReference type="Gene3D" id="3.90.550.50">
    <property type="match status" value="1"/>
</dbReference>
<dbReference type="GeneTree" id="ENSGT00940000163442"/>
<dbReference type="EC" id="2.4.1.-" evidence="10"/>
<dbReference type="InterPro" id="IPR029044">
    <property type="entry name" value="Nucleotide-diphossugar_trans"/>
</dbReference>
<name>H2XVC8_CIOIN</name>
<evidence type="ECO:0000256" key="3">
    <source>
        <dbReference type="ARBA" id="ARBA00022676"/>
    </source>
</evidence>
<keyword evidence="6" id="KW-0735">Signal-anchor</keyword>
<dbReference type="STRING" id="7719.ENSCINP00000033612"/>
<dbReference type="OMA" id="FFSGQLM"/>
<dbReference type="Pfam" id="PF01762">
    <property type="entry name" value="Galactosyl_T"/>
    <property type="match status" value="1"/>
</dbReference>
<dbReference type="GO" id="GO:0016758">
    <property type="term" value="F:hexosyltransferase activity"/>
    <property type="evidence" value="ECO:0007669"/>
    <property type="project" value="InterPro"/>
</dbReference>
<dbReference type="Proteomes" id="UP000008144">
    <property type="component" value="Unassembled WGS sequence"/>
</dbReference>
<evidence type="ECO:0000256" key="4">
    <source>
        <dbReference type="ARBA" id="ARBA00022679"/>
    </source>
</evidence>
<dbReference type="PANTHER" id="PTHR11214:SF283">
    <property type="entry name" value="N-ACETYLLACTOSAMINIDE BETA-1,3-N-ACETYLGLUCOSAMINYLTRANSFERASE 4-LIKE"/>
    <property type="match status" value="1"/>
</dbReference>
<dbReference type="InterPro" id="IPR002659">
    <property type="entry name" value="Glyco_trans_31"/>
</dbReference>
<organism evidence="11 12">
    <name type="scientific">Ciona intestinalis</name>
    <name type="common">Transparent sea squirt</name>
    <name type="synonym">Ascidia intestinalis</name>
    <dbReference type="NCBI Taxonomy" id="7719"/>
    <lineage>
        <taxon>Eukaryota</taxon>
        <taxon>Metazoa</taxon>
        <taxon>Chordata</taxon>
        <taxon>Tunicata</taxon>
        <taxon>Ascidiacea</taxon>
        <taxon>Phlebobranchia</taxon>
        <taxon>Cionidae</taxon>
        <taxon>Ciona</taxon>
    </lineage>
</organism>
<keyword evidence="12" id="KW-1185">Reference proteome</keyword>
<comment type="similarity">
    <text evidence="2 10">Belongs to the glycosyltransferase 31 family.</text>
</comment>
<keyword evidence="4" id="KW-0808">Transferase</keyword>
<reference evidence="12" key="1">
    <citation type="journal article" date="2002" name="Science">
        <title>The draft genome of Ciona intestinalis: insights into chordate and vertebrate origins.</title>
        <authorList>
            <person name="Dehal P."/>
            <person name="Satou Y."/>
            <person name="Campbell R.K."/>
            <person name="Chapman J."/>
            <person name="Degnan B."/>
            <person name="De Tomaso A."/>
            <person name="Davidson B."/>
            <person name="Di Gregorio A."/>
            <person name="Gelpke M."/>
            <person name="Goodstein D.M."/>
            <person name="Harafuji N."/>
            <person name="Hastings K.E."/>
            <person name="Ho I."/>
            <person name="Hotta K."/>
            <person name="Huang W."/>
            <person name="Kawashima T."/>
            <person name="Lemaire P."/>
            <person name="Martinez D."/>
            <person name="Meinertzhagen I.A."/>
            <person name="Necula S."/>
            <person name="Nonaka M."/>
            <person name="Putnam N."/>
            <person name="Rash S."/>
            <person name="Saiga H."/>
            <person name="Satake M."/>
            <person name="Terry A."/>
            <person name="Yamada L."/>
            <person name="Wang H.G."/>
            <person name="Awazu S."/>
            <person name="Azumi K."/>
            <person name="Boore J."/>
            <person name="Branno M."/>
            <person name="Chin-Bow S."/>
            <person name="DeSantis R."/>
            <person name="Doyle S."/>
            <person name="Francino P."/>
            <person name="Keys D.N."/>
            <person name="Haga S."/>
            <person name="Hayashi H."/>
            <person name="Hino K."/>
            <person name="Imai K.S."/>
            <person name="Inaba K."/>
            <person name="Kano S."/>
            <person name="Kobayashi K."/>
            <person name="Kobayashi M."/>
            <person name="Lee B.I."/>
            <person name="Makabe K.W."/>
            <person name="Manohar C."/>
            <person name="Matassi G."/>
            <person name="Medina M."/>
            <person name="Mochizuki Y."/>
            <person name="Mount S."/>
            <person name="Morishita T."/>
            <person name="Miura S."/>
            <person name="Nakayama A."/>
            <person name="Nishizaka S."/>
            <person name="Nomoto H."/>
            <person name="Ohta F."/>
            <person name="Oishi K."/>
            <person name="Rigoutsos I."/>
            <person name="Sano M."/>
            <person name="Sasaki A."/>
            <person name="Sasakura Y."/>
            <person name="Shoguchi E."/>
            <person name="Shin-i T."/>
            <person name="Spagnuolo A."/>
            <person name="Stainier D."/>
            <person name="Suzuki M.M."/>
            <person name="Tassy O."/>
            <person name="Takatori N."/>
            <person name="Tokuoka M."/>
            <person name="Yagi K."/>
            <person name="Yoshizaki F."/>
            <person name="Wada S."/>
            <person name="Zhang C."/>
            <person name="Hyatt P.D."/>
            <person name="Larimer F."/>
            <person name="Detter C."/>
            <person name="Doggett N."/>
            <person name="Glavina T."/>
            <person name="Hawkins T."/>
            <person name="Richardson P."/>
            <person name="Lucas S."/>
            <person name="Kohara Y."/>
            <person name="Levine M."/>
            <person name="Satoh N."/>
            <person name="Rokhsar D.S."/>
        </authorList>
    </citation>
    <scope>NUCLEOTIDE SEQUENCE [LARGE SCALE GENOMIC DNA]</scope>
</reference>
<evidence type="ECO:0000256" key="7">
    <source>
        <dbReference type="ARBA" id="ARBA00022989"/>
    </source>
</evidence>
<evidence type="ECO:0000256" key="8">
    <source>
        <dbReference type="ARBA" id="ARBA00023034"/>
    </source>
</evidence>
<evidence type="ECO:0000256" key="10">
    <source>
        <dbReference type="RuleBase" id="RU363063"/>
    </source>
</evidence>
<evidence type="ECO:0000313" key="11">
    <source>
        <dbReference type="Ensembl" id="ENSCINP00000033612.1"/>
    </source>
</evidence>
<sequence length="251" mass="29039">FVKSLYLGIHKRNMIRSTWASVRYIEGCAFMTIFVMGNPLNDTKAAVKQEMLVHSDILQYDGPDDYRNITTKTLAGMHWATANLKSEDIYISADDDIVIDINKLQRAIQQFNETRAANLWPEFPIICGLRLMKGFLPHRFTKSKWFISIDKYKWPSYPNFCLGGMYATSISVVSQLLEIAQSTRPLHLDDVWITGILRLKLGLPDTITYRCPRISDHVSFVDPRIRRFYENENPTVIFVWFKSAHECTSFA</sequence>
<accession>H2XVC8</accession>
<evidence type="ECO:0000256" key="1">
    <source>
        <dbReference type="ARBA" id="ARBA00004323"/>
    </source>
</evidence>
<evidence type="ECO:0000256" key="6">
    <source>
        <dbReference type="ARBA" id="ARBA00022968"/>
    </source>
</evidence>
<keyword evidence="5" id="KW-0812">Transmembrane</keyword>
<dbReference type="HOGENOM" id="CLU_036849_4_0_1"/>
<dbReference type="Ensembl" id="ENSCINT00000035345.1">
    <property type="protein sequence ID" value="ENSCINP00000033612.1"/>
    <property type="gene ID" value="ENSCING00000022199.1"/>
</dbReference>
<dbReference type="AlphaFoldDB" id="H2XVC8"/>
<evidence type="ECO:0000256" key="2">
    <source>
        <dbReference type="ARBA" id="ARBA00008661"/>
    </source>
</evidence>
<evidence type="ECO:0000256" key="9">
    <source>
        <dbReference type="ARBA" id="ARBA00023136"/>
    </source>
</evidence>
<dbReference type="GO" id="GO:0000139">
    <property type="term" value="C:Golgi membrane"/>
    <property type="evidence" value="ECO:0000318"/>
    <property type="project" value="GO_Central"/>
</dbReference>
<dbReference type="FunFam" id="3.90.550.50:FF:000064">
    <property type="entry name" value="Hexosyltransferase"/>
    <property type="match status" value="1"/>
</dbReference>
<dbReference type="InParanoid" id="H2XVC8"/>
<dbReference type="GO" id="GO:0006493">
    <property type="term" value="P:protein O-linked glycosylation"/>
    <property type="evidence" value="ECO:0000318"/>
    <property type="project" value="GO_Central"/>
</dbReference>
<evidence type="ECO:0000313" key="12">
    <source>
        <dbReference type="Proteomes" id="UP000008144"/>
    </source>
</evidence>